<dbReference type="Gene3D" id="3.30.110.30">
    <property type="entry name" value="C-terminal domain of ProRS"/>
    <property type="match status" value="1"/>
</dbReference>
<dbReference type="Pfam" id="PF03129">
    <property type="entry name" value="HGTP_anticodon"/>
    <property type="match status" value="1"/>
</dbReference>
<comment type="subcellular location">
    <subcellularLocation>
        <location evidence="9">Cytoplasm</location>
    </subcellularLocation>
</comment>
<comment type="subunit">
    <text evidence="9">Homodimer.</text>
</comment>
<evidence type="ECO:0000256" key="2">
    <source>
        <dbReference type="ARBA" id="ARBA00022598"/>
    </source>
</evidence>
<dbReference type="SUPFAM" id="SSF55681">
    <property type="entry name" value="Class II aaRS and biotin synthetases"/>
    <property type="match status" value="1"/>
</dbReference>
<sequence length="492" mass="55782">MSKKLTSRSEDYSKWYNELVVKADLAENSAVRGCMVIKPYGYAIWEKMQAELDKMFKETGHQNAYFPLFVPKSLFEAEEKNAEGFAKECAIVTHYRLQNDPDKPGKLRVDPEAKLEEELIVRPTSEAIIWNTFRGWVQSYRDLPLLINQWANVVRWEMRTRLFLRTAEFLWQEGHTAHETKQEAVAEAELMNNVYATFVENFMAIPVIQGLKTESERFAGADETYCIEALMQDGKALQAGTSHFLGQNFAKAFDVKYANKEGKQDYVWATSWGVSTRLMGALIMTHSDDHGLVLPPSLAPNQVVIIPIYKSDEDLEAITEVANSIISDLRGKNISVKFDNRTTHRPGAKFAQHELQGVPLRLAIGARDLANGTVEIARRDTLTKEVVALDSLNDKIDALLKDIQNDLYKKALDFRNEHITEVNTFEEFKTVLETKTGFISAHWDGTAETEDKIKELTKATIRCIPLEGKEEAGICVFSGNPSKRRVLFAKAY</sequence>
<dbReference type="HAMAP" id="MF_01571">
    <property type="entry name" value="Pro_tRNA_synth_type3"/>
    <property type="match status" value="1"/>
</dbReference>
<keyword evidence="1 9" id="KW-0963">Cytoplasm</keyword>
<dbReference type="InterPro" id="IPR004154">
    <property type="entry name" value="Anticodon-bd"/>
</dbReference>
<evidence type="ECO:0000256" key="8">
    <source>
        <dbReference type="ARBA" id="ARBA00060806"/>
    </source>
</evidence>
<evidence type="ECO:0000256" key="5">
    <source>
        <dbReference type="ARBA" id="ARBA00022917"/>
    </source>
</evidence>
<comment type="domain">
    <text evidence="9">Consists of three domains: the N-terminal catalytic domain, the anticodon-binding domain and the C-terminal extension.</text>
</comment>
<dbReference type="Gene3D" id="3.30.930.10">
    <property type="entry name" value="Bira Bifunctional Protein, Domain 2"/>
    <property type="match status" value="1"/>
</dbReference>
<dbReference type="InterPro" id="IPR017449">
    <property type="entry name" value="Pro-tRNA_synth_II"/>
</dbReference>
<dbReference type="SUPFAM" id="SSF52954">
    <property type="entry name" value="Class II aaRS ABD-related"/>
    <property type="match status" value="1"/>
</dbReference>
<keyword evidence="6 9" id="KW-0030">Aminoacyl-tRNA synthetase</keyword>
<comment type="catalytic activity">
    <reaction evidence="7 9">
        <text>tRNA(Pro) + L-proline + ATP = L-prolyl-tRNA(Pro) + AMP + diphosphate</text>
        <dbReference type="Rhea" id="RHEA:14305"/>
        <dbReference type="Rhea" id="RHEA-COMP:9700"/>
        <dbReference type="Rhea" id="RHEA-COMP:9702"/>
        <dbReference type="ChEBI" id="CHEBI:30616"/>
        <dbReference type="ChEBI" id="CHEBI:33019"/>
        <dbReference type="ChEBI" id="CHEBI:60039"/>
        <dbReference type="ChEBI" id="CHEBI:78442"/>
        <dbReference type="ChEBI" id="CHEBI:78532"/>
        <dbReference type="ChEBI" id="CHEBI:456215"/>
        <dbReference type="EC" id="6.1.1.15"/>
    </reaction>
</comment>
<comment type="function">
    <text evidence="9">Catalyzes the attachment of proline to tRNA(Pro) in a two-step reaction: proline is first activated by ATP to form Pro-AMP and then transferred to the acceptor end of tRNA(Pro).</text>
</comment>
<proteinExistence type="inferred from homology"/>
<keyword evidence="4 9" id="KW-0067">ATP-binding</keyword>
<dbReference type="InterPro" id="IPR016061">
    <property type="entry name" value="Pro-tRNA_ligase_II_C"/>
</dbReference>
<keyword evidence="2 9" id="KW-0436">Ligase</keyword>
<evidence type="ECO:0000256" key="3">
    <source>
        <dbReference type="ARBA" id="ARBA00022741"/>
    </source>
</evidence>
<feature type="domain" description="Aminoacyl-transfer RNA synthetases class-II family profile" evidence="10">
    <location>
        <begin position="27"/>
        <end position="295"/>
    </location>
</feature>
<name>A0A1I1R8K1_9FLAO</name>
<dbReference type="GO" id="GO:0005524">
    <property type="term" value="F:ATP binding"/>
    <property type="evidence" value="ECO:0007669"/>
    <property type="project" value="UniProtKB-UniRule"/>
</dbReference>
<dbReference type="EMBL" id="FOMI01000009">
    <property type="protein sequence ID" value="SFD30734.1"/>
    <property type="molecule type" value="Genomic_DNA"/>
</dbReference>
<dbReference type="Pfam" id="PF00587">
    <property type="entry name" value="tRNA-synt_2b"/>
    <property type="match status" value="1"/>
</dbReference>
<dbReference type="PANTHER" id="PTHR43382">
    <property type="entry name" value="PROLYL-TRNA SYNTHETASE"/>
    <property type="match status" value="1"/>
</dbReference>
<dbReference type="GO" id="GO:0004827">
    <property type="term" value="F:proline-tRNA ligase activity"/>
    <property type="evidence" value="ECO:0007669"/>
    <property type="project" value="UniProtKB-UniRule"/>
</dbReference>
<dbReference type="CDD" id="cd00778">
    <property type="entry name" value="ProRS_core_arch_euk"/>
    <property type="match status" value="1"/>
</dbReference>
<dbReference type="InterPro" id="IPR036621">
    <property type="entry name" value="Anticodon-bd_dom_sf"/>
</dbReference>
<dbReference type="STRING" id="870482.SAMN04487987_10929"/>
<protein>
    <recommendedName>
        <fullName evidence="9">Proline--tRNA ligase</fullName>
        <ecNumber evidence="9">6.1.1.15</ecNumber>
    </recommendedName>
    <alternativeName>
        <fullName evidence="9">Prolyl-tRNA synthetase</fullName>
        <shortName evidence="9">ProRS</shortName>
    </alternativeName>
</protein>
<dbReference type="NCBIfam" id="TIGR00408">
    <property type="entry name" value="proS_fam_I"/>
    <property type="match status" value="1"/>
</dbReference>
<dbReference type="FunFam" id="3.30.930.10:FF:000023">
    <property type="entry name" value="Proline--tRNA ligase"/>
    <property type="match status" value="1"/>
</dbReference>
<dbReference type="PROSITE" id="PS50862">
    <property type="entry name" value="AA_TRNA_LIGASE_II"/>
    <property type="match status" value="1"/>
</dbReference>
<dbReference type="InterPro" id="IPR045864">
    <property type="entry name" value="aa-tRNA-synth_II/BPL/LPL"/>
</dbReference>
<dbReference type="InterPro" id="IPR004499">
    <property type="entry name" value="Pro-tRNA-ligase_IIa_arc-type"/>
</dbReference>
<dbReference type="PANTHER" id="PTHR43382:SF2">
    <property type="entry name" value="BIFUNCTIONAL GLUTAMATE_PROLINE--TRNA LIGASE"/>
    <property type="match status" value="1"/>
</dbReference>
<gene>
    <name evidence="9" type="primary">proS</name>
    <name evidence="11" type="ORF">SAMN04487987_10929</name>
</gene>
<dbReference type="EC" id="6.1.1.15" evidence="9"/>
<keyword evidence="12" id="KW-1185">Reference proteome</keyword>
<evidence type="ECO:0000313" key="11">
    <source>
        <dbReference type="EMBL" id="SFD30734.1"/>
    </source>
</evidence>
<accession>A0A1I1R8K1</accession>
<dbReference type="InterPro" id="IPR006195">
    <property type="entry name" value="aa-tRNA-synth_II"/>
</dbReference>
<dbReference type="OrthoDB" id="9809052at2"/>
<evidence type="ECO:0000256" key="1">
    <source>
        <dbReference type="ARBA" id="ARBA00022490"/>
    </source>
</evidence>
<comment type="similarity">
    <text evidence="8 9">Belongs to the class-II aminoacyl-tRNA synthetase family. ProS type 3 subfamily.</text>
</comment>
<dbReference type="GO" id="GO:0017101">
    <property type="term" value="C:aminoacyl-tRNA synthetase multienzyme complex"/>
    <property type="evidence" value="ECO:0007669"/>
    <property type="project" value="TreeGrafter"/>
</dbReference>
<evidence type="ECO:0000256" key="4">
    <source>
        <dbReference type="ARBA" id="ARBA00022840"/>
    </source>
</evidence>
<dbReference type="GO" id="GO:0006433">
    <property type="term" value="P:prolyl-tRNA aminoacylation"/>
    <property type="evidence" value="ECO:0007669"/>
    <property type="project" value="UniProtKB-UniRule"/>
</dbReference>
<dbReference type="InterPro" id="IPR002314">
    <property type="entry name" value="aa-tRNA-synt_IIb"/>
</dbReference>
<dbReference type="Pfam" id="PF09180">
    <property type="entry name" value="ProRS-C_1"/>
    <property type="match status" value="1"/>
</dbReference>
<dbReference type="GO" id="GO:0005737">
    <property type="term" value="C:cytoplasm"/>
    <property type="evidence" value="ECO:0007669"/>
    <property type="project" value="UniProtKB-SubCell"/>
</dbReference>
<reference evidence="12" key="1">
    <citation type="submission" date="2016-10" db="EMBL/GenBank/DDBJ databases">
        <authorList>
            <person name="Varghese N."/>
            <person name="Submissions S."/>
        </authorList>
    </citation>
    <scope>NUCLEOTIDE SEQUENCE [LARGE SCALE GENOMIC DNA]</scope>
    <source>
        <strain evidence="12">DSM 25730</strain>
    </source>
</reference>
<evidence type="ECO:0000256" key="9">
    <source>
        <dbReference type="HAMAP-Rule" id="MF_01571"/>
    </source>
</evidence>
<dbReference type="Proteomes" id="UP000199439">
    <property type="component" value="Unassembled WGS sequence"/>
</dbReference>
<evidence type="ECO:0000313" key="12">
    <source>
        <dbReference type="Proteomes" id="UP000199439"/>
    </source>
</evidence>
<keyword evidence="3 9" id="KW-0547">Nucleotide-binding</keyword>
<dbReference type="Gene3D" id="3.40.50.800">
    <property type="entry name" value="Anticodon-binding domain"/>
    <property type="match status" value="1"/>
</dbReference>
<dbReference type="RefSeq" id="WP_092852812.1">
    <property type="nucleotide sequence ID" value="NZ_FOMI01000009.1"/>
</dbReference>
<evidence type="ECO:0000259" key="10">
    <source>
        <dbReference type="PROSITE" id="PS50862"/>
    </source>
</evidence>
<organism evidence="11 12">
    <name type="scientific">Algibacter pectinivorans</name>
    <dbReference type="NCBI Taxonomy" id="870482"/>
    <lineage>
        <taxon>Bacteria</taxon>
        <taxon>Pseudomonadati</taxon>
        <taxon>Bacteroidota</taxon>
        <taxon>Flavobacteriia</taxon>
        <taxon>Flavobacteriales</taxon>
        <taxon>Flavobacteriaceae</taxon>
        <taxon>Algibacter</taxon>
    </lineage>
</organism>
<dbReference type="InterPro" id="IPR033721">
    <property type="entry name" value="ProRS_core_arch_euk"/>
</dbReference>
<evidence type="ECO:0000256" key="7">
    <source>
        <dbReference type="ARBA" id="ARBA00047671"/>
    </source>
</evidence>
<dbReference type="SUPFAM" id="SSF64586">
    <property type="entry name" value="C-terminal domain of ProRS"/>
    <property type="match status" value="1"/>
</dbReference>
<keyword evidence="5 9" id="KW-0648">Protein biosynthesis</keyword>
<dbReference type="AlphaFoldDB" id="A0A1I1R8K1"/>
<evidence type="ECO:0000256" key="6">
    <source>
        <dbReference type="ARBA" id="ARBA00023146"/>
    </source>
</evidence>
<dbReference type="SMART" id="SM00946">
    <property type="entry name" value="ProRS-C_1"/>
    <property type="match status" value="1"/>
</dbReference>
<dbReference type="CDD" id="cd00862">
    <property type="entry name" value="ProRS_anticodon_zinc"/>
    <property type="match status" value="1"/>
</dbReference>